<name>A0A0U5AVU1_9BACL</name>
<reference evidence="6 7" key="1">
    <citation type="submission" date="2015-12" db="EMBL/GenBank/DDBJ databases">
        <title>Genome sequence of Aneurinibacillus soli.</title>
        <authorList>
            <person name="Lee J.S."/>
            <person name="Lee K.C."/>
            <person name="Kim K.K."/>
            <person name="Lee B.W."/>
        </authorList>
    </citation>
    <scope>NUCLEOTIDE SEQUENCE [LARGE SCALE GENOMIC DNA]</scope>
    <source>
        <strain evidence="6 7">CB4</strain>
    </source>
</reference>
<dbReference type="PANTHER" id="PTHR32089:SF112">
    <property type="entry name" value="LYSOZYME-LIKE PROTEIN-RELATED"/>
    <property type="match status" value="1"/>
</dbReference>
<dbReference type="EMBL" id="AP017312">
    <property type="protein sequence ID" value="BAU26322.1"/>
    <property type="molecule type" value="Genomic_DNA"/>
</dbReference>
<dbReference type="RefSeq" id="WP_096463381.1">
    <property type="nucleotide sequence ID" value="NZ_AP017312.1"/>
</dbReference>
<dbReference type="InterPro" id="IPR047347">
    <property type="entry name" value="YvaQ-like_sensor"/>
</dbReference>
<dbReference type="GO" id="GO:0006935">
    <property type="term" value="P:chemotaxis"/>
    <property type="evidence" value="ECO:0007669"/>
    <property type="project" value="InterPro"/>
</dbReference>
<dbReference type="PRINTS" id="PR00260">
    <property type="entry name" value="CHEMTRNSDUCR"/>
</dbReference>
<dbReference type="SMART" id="SM00304">
    <property type="entry name" value="HAMP"/>
    <property type="match status" value="1"/>
</dbReference>
<evidence type="ECO:0000313" key="7">
    <source>
        <dbReference type="Proteomes" id="UP000217696"/>
    </source>
</evidence>
<dbReference type="Pfam" id="PF00672">
    <property type="entry name" value="HAMP"/>
    <property type="match status" value="1"/>
</dbReference>
<keyword evidence="3" id="KW-0472">Membrane</keyword>
<dbReference type="SUPFAM" id="SSF58104">
    <property type="entry name" value="Methyl-accepting chemotaxis protein (MCP) signaling domain"/>
    <property type="match status" value="1"/>
</dbReference>
<organism evidence="6 7">
    <name type="scientific">Aneurinibacillus soli</name>
    <dbReference type="NCBI Taxonomy" id="1500254"/>
    <lineage>
        <taxon>Bacteria</taxon>
        <taxon>Bacillati</taxon>
        <taxon>Bacillota</taxon>
        <taxon>Bacilli</taxon>
        <taxon>Bacillales</taxon>
        <taxon>Paenibacillaceae</taxon>
        <taxon>Aneurinibacillus group</taxon>
        <taxon>Aneurinibacillus</taxon>
    </lineage>
</organism>
<dbReference type="CDD" id="cd06225">
    <property type="entry name" value="HAMP"/>
    <property type="match status" value="1"/>
</dbReference>
<dbReference type="KEGG" id="asoc:CB4_00436"/>
<keyword evidence="4" id="KW-0807">Transducer</keyword>
<dbReference type="GO" id="GO:0007165">
    <property type="term" value="P:signal transduction"/>
    <property type="evidence" value="ECO:0007669"/>
    <property type="project" value="UniProtKB-KW"/>
</dbReference>
<dbReference type="PROSITE" id="PS50111">
    <property type="entry name" value="CHEMOTAXIS_TRANSDUC_2"/>
    <property type="match status" value="1"/>
</dbReference>
<evidence type="ECO:0000256" key="5">
    <source>
        <dbReference type="ARBA" id="ARBA00029447"/>
    </source>
</evidence>
<dbReference type="SMART" id="SM00283">
    <property type="entry name" value="MA"/>
    <property type="match status" value="1"/>
</dbReference>
<dbReference type="Pfam" id="PF12729">
    <property type="entry name" value="4HB_MCP_1"/>
    <property type="match status" value="1"/>
</dbReference>
<evidence type="ECO:0000256" key="4">
    <source>
        <dbReference type="ARBA" id="ARBA00023224"/>
    </source>
</evidence>
<dbReference type="InterPro" id="IPR004089">
    <property type="entry name" value="MCPsignal_dom"/>
</dbReference>
<evidence type="ECO:0000256" key="1">
    <source>
        <dbReference type="ARBA" id="ARBA00004236"/>
    </source>
</evidence>
<sequence>MNFIKNSKVSQKIFGLIILAGIFLAAVGYAGYYSIQQLKIHSNETYNDRLIPMQRFNQISTNTRSVDAYILELMITTDPAKNHELKDDIERTSKSTDELLTNLSQSKLDETSKEKLASLQEQIGMYRSGREEALKLAIDNRNAEAYQTYLSKMVPARDNLNKILNDIAIYNKDLAEKTNEESNTKSTQIIDLMIFLTVVSLVLCSGIGILISRMITRPLKEVQALMQKAKEGDLTVYGTYQSKDEIGMLTTDFNDMIVQLRGIIKQVSDNAVNLSASAQELSAGSEQTSQATQHIAAAIQEVAGGAETQVKGTEESARAIEEMAIGINKIAESSSFAAESSNEAIKNAENGSQIVQKAIEQMRDIHSSVGESAETVKQLGLRSNEIGKIVEVITGIAAQTNLLALNAAIESARAGEHGRGFAVVADEVRKLAEQSKESAESIALIIEQIQSETSTAVATMEKGTQDVENGVNIVQKAEEAFEHIVQSIENIASEIQEVSAASQQMAAGSEQVSASVVEIENSAKISHEHSQRVASSSEEQLASIEEVTASIQELSQMAQELQQMTSRFILR</sequence>
<dbReference type="InterPro" id="IPR004090">
    <property type="entry name" value="Chemotax_Me-accpt_rcpt"/>
</dbReference>
<dbReference type="Proteomes" id="UP000217696">
    <property type="component" value="Chromosome"/>
</dbReference>
<dbReference type="AlphaFoldDB" id="A0A0U5AVU1"/>
<dbReference type="InterPro" id="IPR024478">
    <property type="entry name" value="HlyB_4HB_MCP"/>
</dbReference>
<dbReference type="Gene3D" id="6.10.340.10">
    <property type="match status" value="1"/>
</dbReference>
<dbReference type="GO" id="GO:0005886">
    <property type="term" value="C:plasma membrane"/>
    <property type="evidence" value="ECO:0007669"/>
    <property type="project" value="UniProtKB-SubCell"/>
</dbReference>
<dbReference type="Pfam" id="PF00015">
    <property type="entry name" value="MCPsignal"/>
    <property type="match status" value="1"/>
</dbReference>
<dbReference type="CDD" id="cd11386">
    <property type="entry name" value="MCP_signal"/>
    <property type="match status" value="1"/>
</dbReference>
<accession>A0A0U5AVU1</accession>
<dbReference type="GO" id="GO:0004888">
    <property type="term" value="F:transmembrane signaling receptor activity"/>
    <property type="evidence" value="ECO:0007669"/>
    <property type="project" value="InterPro"/>
</dbReference>
<protein>
    <submittedName>
        <fullName evidence="6">Methyl-accepting chemotaxis protein McpA</fullName>
    </submittedName>
</protein>
<evidence type="ECO:0000256" key="3">
    <source>
        <dbReference type="ARBA" id="ARBA00023136"/>
    </source>
</evidence>
<dbReference type="Gene3D" id="1.10.287.950">
    <property type="entry name" value="Methyl-accepting chemotaxis protein"/>
    <property type="match status" value="1"/>
</dbReference>
<evidence type="ECO:0000313" key="6">
    <source>
        <dbReference type="EMBL" id="BAU26322.1"/>
    </source>
</evidence>
<dbReference type="PANTHER" id="PTHR32089">
    <property type="entry name" value="METHYL-ACCEPTING CHEMOTAXIS PROTEIN MCPB"/>
    <property type="match status" value="1"/>
</dbReference>
<proteinExistence type="inferred from homology"/>
<dbReference type="OrthoDB" id="358716at2"/>
<keyword evidence="7" id="KW-1185">Reference proteome</keyword>
<comment type="similarity">
    <text evidence="5">Belongs to the methyl-accepting chemotaxis (MCP) protein family.</text>
</comment>
<gene>
    <name evidence="6" type="primary">mcpA_2</name>
    <name evidence="6" type="ORF">CB4_00436</name>
</gene>
<dbReference type="InterPro" id="IPR003660">
    <property type="entry name" value="HAMP_dom"/>
</dbReference>
<evidence type="ECO:0000256" key="2">
    <source>
        <dbReference type="ARBA" id="ARBA00022475"/>
    </source>
</evidence>
<dbReference type="PROSITE" id="PS50885">
    <property type="entry name" value="HAMP"/>
    <property type="match status" value="1"/>
</dbReference>
<dbReference type="CDD" id="cd19411">
    <property type="entry name" value="MCP2201-like_sensor"/>
    <property type="match status" value="1"/>
</dbReference>
<keyword evidence="2" id="KW-1003">Cell membrane</keyword>
<comment type="subcellular location">
    <subcellularLocation>
        <location evidence="1">Cell membrane</location>
    </subcellularLocation>
</comment>